<feature type="region of interest" description="Disordered" evidence="1">
    <location>
        <begin position="1"/>
        <end position="172"/>
    </location>
</feature>
<evidence type="ECO:0000313" key="3">
    <source>
        <dbReference type="WBParaSite" id="L893_g33437.t1"/>
    </source>
</evidence>
<feature type="compositionally biased region" description="Polar residues" evidence="1">
    <location>
        <begin position="48"/>
        <end position="59"/>
    </location>
</feature>
<feature type="compositionally biased region" description="Polar residues" evidence="1">
    <location>
        <begin position="144"/>
        <end position="164"/>
    </location>
</feature>
<dbReference type="Proteomes" id="UP000095287">
    <property type="component" value="Unplaced"/>
</dbReference>
<name>A0A1I8A7R4_9BILA</name>
<protein>
    <submittedName>
        <fullName evidence="3">Zgc:162324</fullName>
    </submittedName>
</protein>
<evidence type="ECO:0000256" key="1">
    <source>
        <dbReference type="SAM" id="MobiDB-lite"/>
    </source>
</evidence>
<dbReference type="WBParaSite" id="L893_g33437.t1">
    <property type="protein sequence ID" value="L893_g33437.t1"/>
    <property type="gene ID" value="L893_g33437"/>
</dbReference>
<feature type="compositionally biased region" description="Polar residues" evidence="1">
    <location>
        <begin position="1"/>
        <end position="11"/>
    </location>
</feature>
<keyword evidence="2" id="KW-1185">Reference proteome</keyword>
<proteinExistence type="predicted"/>
<sequence>METRHGVQQKSHMAMHKPKRKSLYGDTRQHPTVVFSSQVEARRCQGQRDASSLRITFQINIREPTDEDQKKRYCQHAADQKKKRGALPKQKEKSYSTSQRRETQNPTSQLQGEFEPEREPKKRRSKKGFRNREGDSNREANPQDWKTSTSLPSNVFPLETNQFKSRLFENDL</sequence>
<feature type="compositionally biased region" description="Basic and acidic residues" evidence="1">
    <location>
        <begin position="89"/>
        <end position="103"/>
    </location>
</feature>
<organism evidence="2 3">
    <name type="scientific">Steinernema glaseri</name>
    <dbReference type="NCBI Taxonomy" id="37863"/>
    <lineage>
        <taxon>Eukaryota</taxon>
        <taxon>Metazoa</taxon>
        <taxon>Ecdysozoa</taxon>
        <taxon>Nematoda</taxon>
        <taxon>Chromadorea</taxon>
        <taxon>Rhabditida</taxon>
        <taxon>Tylenchina</taxon>
        <taxon>Panagrolaimomorpha</taxon>
        <taxon>Strongyloidoidea</taxon>
        <taxon>Steinernematidae</taxon>
        <taxon>Steinernema</taxon>
    </lineage>
</organism>
<dbReference type="AlphaFoldDB" id="A0A1I8A7R4"/>
<evidence type="ECO:0000313" key="2">
    <source>
        <dbReference type="Proteomes" id="UP000095287"/>
    </source>
</evidence>
<reference evidence="3" key="1">
    <citation type="submission" date="2016-11" db="UniProtKB">
        <authorList>
            <consortium name="WormBaseParasite"/>
        </authorList>
    </citation>
    <scope>IDENTIFICATION</scope>
</reference>
<accession>A0A1I8A7R4</accession>
<feature type="compositionally biased region" description="Basic residues" evidence="1">
    <location>
        <begin position="13"/>
        <end position="22"/>
    </location>
</feature>